<proteinExistence type="inferred from homology"/>
<protein>
    <recommendedName>
        <fullName evidence="5">RNA polymerase sigma factor SigA</fullName>
    </recommendedName>
</protein>
<dbReference type="OrthoDB" id="9780321at2"/>
<comment type="subcellular location">
    <subcellularLocation>
        <location evidence="5">Cytoplasm</location>
    </subcellularLocation>
</comment>
<dbReference type="NCBIfam" id="TIGR02937">
    <property type="entry name" value="sigma70-ECF"/>
    <property type="match status" value="1"/>
</dbReference>
<dbReference type="InterPro" id="IPR013325">
    <property type="entry name" value="RNA_pol_sigma_r2"/>
</dbReference>
<dbReference type="PANTHER" id="PTHR30603:SF60">
    <property type="entry name" value="RNA POLYMERASE SIGMA FACTOR RPOD"/>
    <property type="match status" value="1"/>
</dbReference>
<dbReference type="InterPro" id="IPR007624">
    <property type="entry name" value="RNA_pol_sigma70_r3"/>
</dbReference>
<dbReference type="InterPro" id="IPR028630">
    <property type="entry name" value="Sigma70_RpoD"/>
</dbReference>
<feature type="region of interest" description="Sigma-70 factor domain-2" evidence="5">
    <location>
        <begin position="327"/>
        <end position="397"/>
    </location>
</feature>
<keyword evidence="4 5" id="KW-0804">Transcription</keyword>
<dbReference type="RefSeq" id="WP_144992328.1">
    <property type="nucleotide sequence ID" value="NZ_CP036281.1"/>
</dbReference>
<dbReference type="InterPro" id="IPR009042">
    <property type="entry name" value="RNA_pol_sigma70_r1_2"/>
</dbReference>
<dbReference type="Pfam" id="PF00140">
    <property type="entry name" value="Sigma70_r1_2"/>
    <property type="match status" value="1"/>
</dbReference>
<evidence type="ECO:0000313" key="10">
    <source>
        <dbReference type="Proteomes" id="UP000317178"/>
    </source>
</evidence>
<accession>A0A518CH09</accession>
<reference evidence="9 10" key="1">
    <citation type="submission" date="2019-02" db="EMBL/GenBank/DDBJ databases">
        <title>Deep-cultivation of Planctomycetes and their phenomic and genomic characterization uncovers novel biology.</title>
        <authorList>
            <person name="Wiegand S."/>
            <person name="Jogler M."/>
            <person name="Boedeker C."/>
            <person name="Pinto D."/>
            <person name="Vollmers J."/>
            <person name="Rivas-Marin E."/>
            <person name="Kohn T."/>
            <person name="Peeters S.H."/>
            <person name="Heuer A."/>
            <person name="Rast P."/>
            <person name="Oberbeckmann S."/>
            <person name="Bunk B."/>
            <person name="Jeske O."/>
            <person name="Meyerdierks A."/>
            <person name="Storesund J.E."/>
            <person name="Kallscheuer N."/>
            <person name="Luecker S."/>
            <person name="Lage O.M."/>
            <person name="Pohl T."/>
            <person name="Merkel B.J."/>
            <person name="Hornburger P."/>
            <person name="Mueller R.-W."/>
            <person name="Bruemmer F."/>
            <person name="Labrenz M."/>
            <person name="Spormann A.M."/>
            <person name="Op den Camp H."/>
            <person name="Overmann J."/>
            <person name="Amann R."/>
            <person name="Jetten M.S.M."/>
            <person name="Mascher T."/>
            <person name="Medema M.H."/>
            <person name="Devos D.P."/>
            <person name="Kaster A.-K."/>
            <person name="Ovreas L."/>
            <person name="Rohde M."/>
            <person name="Galperin M.Y."/>
            <person name="Jogler C."/>
        </authorList>
    </citation>
    <scope>NUCLEOTIDE SEQUENCE [LARGE SCALE GENOMIC DNA]</scope>
    <source>
        <strain evidence="9 10">Pla110</strain>
    </source>
</reference>
<name>A0A518CH09_9PLAN</name>
<feature type="domain" description="RNA polymerase sigma-70" evidence="8">
    <location>
        <begin position="520"/>
        <end position="546"/>
    </location>
</feature>
<dbReference type="CDD" id="cd06171">
    <property type="entry name" value="Sigma70_r4"/>
    <property type="match status" value="1"/>
</dbReference>
<evidence type="ECO:0000256" key="1">
    <source>
        <dbReference type="ARBA" id="ARBA00023015"/>
    </source>
</evidence>
<evidence type="ECO:0000256" key="4">
    <source>
        <dbReference type="ARBA" id="ARBA00023163"/>
    </source>
</evidence>
<feature type="region of interest" description="Sigma-70 factor domain-4" evidence="5">
    <location>
        <begin position="495"/>
        <end position="548"/>
    </location>
</feature>
<dbReference type="EMBL" id="CP036281">
    <property type="protein sequence ID" value="QDU78510.1"/>
    <property type="molecule type" value="Genomic_DNA"/>
</dbReference>
<dbReference type="InterPro" id="IPR050239">
    <property type="entry name" value="Sigma-70_RNA_pol_init_factors"/>
</dbReference>
<dbReference type="GO" id="GO:0005737">
    <property type="term" value="C:cytoplasm"/>
    <property type="evidence" value="ECO:0007669"/>
    <property type="project" value="UniProtKB-SubCell"/>
</dbReference>
<dbReference type="GO" id="GO:0003677">
    <property type="term" value="F:DNA binding"/>
    <property type="evidence" value="ECO:0007669"/>
    <property type="project" value="UniProtKB-UniRule"/>
</dbReference>
<dbReference type="Pfam" id="PF04545">
    <property type="entry name" value="Sigma70_r4"/>
    <property type="match status" value="1"/>
</dbReference>
<evidence type="ECO:0000313" key="9">
    <source>
        <dbReference type="EMBL" id="QDU78510.1"/>
    </source>
</evidence>
<dbReference type="InterPro" id="IPR007627">
    <property type="entry name" value="RNA_pol_sigma70_r2"/>
</dbReference>
<dbReference type="Gene3D" id="1.10.10.10">
    <property type="entry name" value="Winged helix-like DNA-binding domain superfamily/Winged helix DNA-binding domain"/>
    <property type="match status" value="2"/>
</dbReference>
<feature type="region of interest" description="Sigma-70 factor domain-3" evidence="5">
    <location>
        <begin position="406"/>
        <end position="482"/>
    </location>
</feature>
<dbReference type="GO" id="GO:0006352">
    <property type="term" value="P:DNA-templated transcription initiation"/>
    <property type="evidence" value="ECO:0007669"/>
    <property type="project" value="UniProtKB-UniRule"/>
</dbReference>
<evidence type="ECO:0000256" key="2">
    <source>
        <dbReference type="ARBA" id="ARBA00023082"/>
    </source>
</evidence>
<keyword evidence="2 5" id="KW-0731">Sigma factor</keyword>
<dbReference type="HAMAP" id="MF_00963">
    <property type="entry name" value="Sigma70_RpoD_SigA"/>
    <property type="match status" value="1"/>
</dbReference>
<dbReference type="Gene3D" id="1.20.120.1810">
    <property type="match status" value="1"/>
</dbReference>
<dbReference type="FunFam" id="1.10.601.10:FF:000001">
    <property type="entry name" value="RNA polymerase sigma factor SigA"/>
    <property type="match status" value="1"/>
</dbReference>
<keyword evidence="5" id="KW-0963">Cytoplasm</keyword>
<evidence type="ECO:0000256" key="3">
    <source>
        <dbReference type="ARBA" id="ARBA00023125"/>
    </source>
</evidence>
<dbReference type="SUPFAM" id="SSF88946">
    <property type="entry name" value="Sigma2 domain of RNA polymerase sigma factors"/>
    <property type="match status" value="1"/>
</dbReference>
<feature type="compositionally biased region" description="Basic and acidic residues" evidence="6">
    <location>
        <begin position="64"/>
        <end position="80"/>
    </location>
</feature>
<keyword evidence="10" id="KW-1185">Reference proteome</keyword>
<dbReference type="PROSITE" id="PS00715">
    <property type="entry name" value="SIGMA70_1"/>
    <property type="match status" value="1"/>
</dbReference>
<dbReference type="AlphaFoldDB" id="A0A518CH09"/>
<dbReference type="InterPro" id="IPR013324">
    <property type="entry name" value="RNA_pol_sigma_r3/r4-like"/>
</dbReference>
<feature type="domain" description="RNA polymerase sigma-70" evidence="7">
    <location>
        <begin position="351"/>
        <end position="364"/>
    </location>
</feature>
<feature type="region of interest" description="Disordered" evidence="6">
    <location>
        <begin position="63"/>
        <end position="84"/>
    </location>
</feature>
<dbReference type="Proteomes" id="UP000317178">
    <property type="component" value="Chromosome"/>
</dbReference>
<dbReference type="Pfam" id="PF04539">
    <property type="entry name" value="Sigma70_r3"/>
    <property type="match status" value="1"/>
</dbReference>
<dbReference type="PANTHER" id="PTHR30603">
    <property type="entry name" value="RNA POLYMERASE SIGMA FACTOR RPO"/>
    <property type="match status" value="1"/>
</dbReference>
<dbReference type="KEGG" id="plon:Pla110_02140"/>
<keyword evidence="3 5" id="KW-0238">DNA-binding</keyword>
<gene>
    <name evidence="9" type="primary">sigA_1</name>
    <name evidence="5" type="synonym">sigA</name>
    <name evidence="9" type="ORF">Pla110_02140</name>
</gene>
<comment type="subunit">
    <text evidence="5">Interacts transiently with the RNA polymerase catalytic core.</text>
</comment>
<dbReference type="InterPro" id="IPR007630">
    <property type="entry name" value="RNA_pol_sigma70_r4"/>
</dbReference>
<evidence type="ECO:0000256" key="6">
    <source>
        <dbReference type="SAM" id="MobiDB-lite"/>
    </source>
</evidence>
<evidence type="ECO:0000259" key="7">
    <source>
        <dbReference type="PROSITE" id="PS00715"/>
    </source>
</evidence>
<dbReference type="SUPFAM" id="SSF88659">
    <property type="entry name" value="Sigma3 and sigma4 domains of RNA polymerase sigma factors"/>
    <property type="match status" value="2"/>
</dbReference>
<evidence type="ECO:0000259" key="8">
    <source>
        <dbReference type="PROSITE" id="PS00716"/>
    </source>
</evidence>
<dbReference type="InterPro" id="IPR036388">
    <property type="entry name" value="WH-like_DNA-bd_sf"/>
</dbReference>
<dbReference type="PROSITE" id="PS00716">
    <property type="entry name" value="SIGMA70_2"/>
    <property type="match status" value="1"/>
</dbReference>
<comment type="function">
    <text evidence="5">Sigma factors are initiation factors that promote the attachment of RNA polymerase to specific initiation sites and are then released. This sigma factor is the primary sigma factor during exponential growth.</text>
</comment>
<dbReference type="PRINTS" id="PR00046">
    <property type="entry name" value="SIGMA70FCT"/>
</dbReference>
<feature type="DNA-binding region" description="H-T-H motif" evidence="5">
    <location>
        <begin position="521"/>
        <end position="540"/>
    </location>
</feature>
<dbReference type="InterPro" id="IPR014284">
    <property type="entry name" value="RNA_pol_sigma-70_dom"/>
</dbReference>
<feature type="short sequence motif" description="Interaction with polymerase core subunit RpoC" evidence="5">
    <location>
        <begin position="351"/>
        <end position="354"/>
    </location>
</feature>
<dbReference type="InterPro" id="IPR000943">
    <property type="entry name" value="RNA_pol_sigma70"/>
</dbReference>
<keyword evidence="1 5" id="KW-0805">Transcription regulation</keyword>
<dbReference type="GO" id="GO:0016987">
    <property type="term" value="F:sigma factor activity"/>
    <property type="evidence" value="ECO:0007669"/>
    <property type="project" value="UniProtKB-UniRule"/>
</dbReference>
<organism evidence="9 10">
    <name type="scientific">Polystyrenella longa</name>
    <dbReference type="NCBI Taxonomy" id="2528007"/>
    <lineage>
        <taxon>Bacteria</taxon>
        <taxon>Pseudomonadati</taxon>
        <taxon>Planctomycetota</taxon>
        <taxon>Planctomycetia</taxon>
        <taxon>Planctomycetales</taxon>
        <taxon>Planctomycetaceae</taxon>
        <taxon>Polystyrenella</taxon>
    </lineage>
</organism>
<evidence type="ECO:0000256" key="5">
    <source>
        <dbReference type="HAMAP-Rule" id="MF_00963"/>
    </source>
</evidence>
<dbReference type="InterPro" id="IPR042189">
    <property type="entry name" value="RNA_pol_sigma_70_r1_1_sf"/>
</dbReference>
<dbReference type="Pfam" id="PF04542">
    <property type="entry name" value="Sigma70_r2"/>
    <property type="match status" value="1"/>
</dbReference>
<dbReference type="InterPro" id="IPR007127">
    <property type="entry name" value="RNA_pol_sigma_70_r1_1"/>
</dbReference>
<dbReference type="Gene3D" id="1.10.601.10">
    <property type="entry name" value="RNA Polymerase Primary Sigma Factor"/>
    <property type="match status" value="1"/>
</dbReference>
<dbReference type="Gene3D" id="1.10.220.120">
    <property type="entry name" value="Sigma-70 factor, region 1.1"/>
    <property type="match status" value="1"/>
</dbReference>
<dbReference type="Pfam" id="PF03979">
    <property type="entry name" value="Sigma70_r1_1"/>
    <property type="match status" value="1"/>
</dbReference>
<sequence length="585" mass="67161">MHRLNDDLKALISKANSEGQLTFQAVDDFLPDEGGDPALIDHLVMALEENALEVVDDPQAYSWKADEDADQGKKSTPEIRVEEEEVTPEVASAMANALAAAETSALSSRDPIRMYLSQMGNIPLLSRRREIFLAKQIELTRKRFRRTLLESDFAIAQTVETFEKVNIGELPFERTLRTSETENVQKEQILGRMSHNLSTLRNLMNQNREDFHSLEDITSKTALKEIRGKMIRRRRKMATLCEELSLRTQRLQPIMKRLHQIADRMMELDRQIKRYSKSPASHTDVAVLRRELDEFVEMTLETPAEFKGRSDEIKNRFDGWTEAKQQLSGGNLRLVVSIAKKYRNRGLSFLDLIQEGNAGLMRGVEKYEYRRGYKFSTYATWWIRQAITRAVADHARTIRIPVHMFQSISTLKAKSEQIRQETGREPTMEELAEAVDLTVEETERIMKTWKHPISLDTPVGESEDSSFGDFLEDGNEGNPADSAMRQMLRDKIEHVLKSLTYREREIIRLRYGLGDGYSYTLEETGRIFKVTRERIRQIESKALKKLQHHTRSDHLKGFVDDMLSVEATGEEGTEAAPAQEPALAI</sequence>
<comment type="similarity">
    <text evidence="5">Belongs to the sigma-70 factor family. RpoD/SigA subfamily.</text>
</comment>